<name>A0ABC9TTP8_CLOSY</name>
<accession>A0ABC9TTP8</accession>
<evidence type="ECO:0000313" key="1">
    <source>
        <dbReference type="EMBL" id="ERI74644.1"/>
    </source>
</evidence>
<sequence>MEDAPVTVRGRCGEGETESSVPGLQVVAGGNSAGMNCCGDRLHSLECAAEC</sequence>
<dbReference type="AlphaFoldDB" id="A0ABC9TTP8"/>
<reference evidence="1 2" key="1">
    <citation type="submission" date="2013-07" db="EMBL/GenBank/DDBJ databases">
        <authorList>
            <person name="Weinstock G."/>
            <person name="Sodergren E."/>
            <person name="Wylie T."/>
            <person name="Fulton L."/>
            <person name="Fulton R."/>
            <person name="Fronick C."/>
            <person name="O'Laughlin M."/>
            <person name="Godfrey J."/>
            <person name="Miner T."/>
            <person name="Herter B."/>
            <person name="Appelbaum E."/>
            <person name="Cordes M."/>
            <person name="Lek S."/>
            <person name="Wollam A."/>
            <person name="Pepin K.H."/>
            <person name="Palsikar V.B."/>
            <person name="Mitreva M."/>
            <person name="Wilson R.K."/>
        </authorList>
    </citation>
    <scope>NUCLEOTIDE SEQUENCE [LARGE SCALE GENOMIC DNA]</scope>
    <source>
        <strain evidence="1 2">ATCC 14940</strain>
    </source>
</reference>
<protein>
    <submittedName>
        <fullName evidence="1">Uncharacterized protein</fullName>
    </submittedName>
</protein>
<organism evidence="1 2">
    <name type="scientific">[Clostridium] symbiosum ATCC 14940</name>
    <dbReference type="NCBI Taxonomy" id="411472"/>
    <lineage>
        <taxon>Bacteria</taxon>
        <taxon>Bacillati</taxon>
        <taxon>Bacillota</taxon>
        <taxon>Clostridia</taxon>
        <taxon>Lachnospirales</taxon>
        <taxon>Lachnospiraceae</taxon>
        <taxon>Otoolea</taxon>
    </lineage>
</organism>
<proteinExistence type="predicted"/>
<comment type="caution">
    <text evidence="1">The sequence shown here is derived from an EMBL/GenBank/DDBJ whole genome shotgun (WGS) entry which is preliminary data.</text>
</comment>
<dbReference type="Proteomes" id="UP000016491">
    <property type="component" value="Unassembled WGS sequence"/>
</dbReference>
<gene>
    <name evidence="1" type="ORF">CLOSYM_03788</name>
</gene>
<evidence type="ECO:0000313" key="2">
    <source>
        <dbReference type="Proteomes" id="UP000016491"/>
    </source>
</evidence>
<dbReference type="EMBL" id="AWSU01000306">
    <property type="protein sequence ID" value="ERI74644.1"/>
    <property type="molecule type" value="Genomic_DNA"/>
</dbReference>